<evidence type="ECO:0000313" key="2">
    <source>
        <dbReference type="Proteomes" id="UP001419268"/>
    </source>
</evidence>
<comment type="caution">
    <text evidence="1">The sequence shown here is derived from an EMBL/GenBank/DDBJ whole genome shotgun (WGS) entry which is preliminary data.</text>
</comment>
<reference evidence="1 2" key="1">
    <citation type="submission" date="2024-01" db="EMBL/GenBank/DDBJ databases">
        <title>Genome assemblies of Stephania.</title>
        <authorList>
            <person name="Yang L."/>
        </authorList>
    </citation>
    <scope>NUCLEOTIDE SEQUENCE [LARGE SCALE GENOMIC DNA]</scope>
    <source>
        <strain evidence="1">JXDWG</strain>
        <tissue evidence="1">Leaf</tissue>
    </source>
</reference>
<accession>A0AAP0KV26</accession>
<protein>
    <submittedName>
        <fullName evidence="1">Uncharacterized protein</fullName>
    </submittedName>
</protein>
<gene>
    <name evidence="1" type="ORF">Scep_004298</name>
</gene>
<evidence type="ECO:0000313" key="1">
    <source>
        <dbReference type="EMBL" id="KAK9157724.1"/>
    </source>
</evidence>
<dbReference type="Proteomes" id="UP001419268">
    <property type="component" value="Unassembled WGS sequence"/>
</dbReference>
<keyword evidence="2" id="KW-1185">Reference proteome</keyword>
<dbReference type="AlphaFoldDB" id="A0AAP0KV26"/>
<organism evidence="1 2">
    <name type="scientific">Stephania cephalantha</name>
    <dbReference type="NCBI Taxonomy" id="152367"/>
    <lineage>
        <taxon>Eukaryota</taxon>
        <taxon>Viridiplantae</taxon>
        <taxon>Streptophyta</taxon>
        <taxon>Embryophyta</taxon>
        <taxon>Tracheophyta</taxon>
        <taxon>Spermatophyta</taxon>
        <taxon>Magnoliopsida</taxon>
        <taxon>Ranunculales</taxon>
        <taxon>Menispermaceae</taxon>
        <taxon>Menispermoideae</taxon>
        <taxon>Cissampelideae</taxon>
        <taxon>Stephania</taxon>
    </lineage>
</organism>
<name>A0AAP0KV26_9MAGN</name>
<proteinExistence type="predicted"/>
<dbReference type="EMBL" id="JBBNAG010000002">
    <property type="protein sequence ID" value="KAK9157724.1"/>
    <property type="molecule type" value="Genomic_DNA"/>
</dbReference>
<sequence length="136" mass="14671">MLLGDPSTQHFLCISSHTSPCHVQRTVGTAASPSRSSCPRWSSRYMRPHLQELRTNSCDFLTASSCHVASYCWLASSATCLSLLSATAMSAAPAYSTNHRVISGGTLQKTPNSHAMLLGARVKKETTKIVSLTSRD</sequence>